<keyword evidence="3" id="KW-1185">Reference proteome</keyword>
<dbReference type="EMBL" id="SPHZ02000001">
    <property type="protein sequence ID" value="KAF0933590.1"/>
    <property type="molecule type" value="Genomic_DNA"/>
</dbReference>
<dbReference type="AlphaFoldDB" id="A0A6G1F9L7"/>
<feature type="region of interest" description="Disordered" evidence="1">
    <location>
        <begin position="1"/>
        <end position="50"/>
    </location>
</feature>
<evidence type="ECO:0000313" key="3">
    <source>
        <dbReference type="Proteomes" id="UP000479710"/>
    </source>
</evidence>
<evidence type="ECO:0000313" key="2">
    <source>
        <dbReference type="EMBL" id="KAF0933590.1"/>
    </source>
</evidence>
<sequence length="114" mass="12362">MNSAVYEPVAADNDNDVEEKERCTNTAAADDVDVDADADTAGSIRSDSDEEVISEGAEAGLSLLYICAVELHLASGVGLLARNYSPQRKGRQELKPPVHACDVRFIGVRWVWIK</sequence>
<proteinExistence type="predicted"/>
<reference evidence="2 3" key="1">
    <citation type="submission" date="2019-11" db="EMBL/GenBank/DDBJ databases">
        <title>Whole genome sequence of Oryza granulata.</title>
        <authorList>
            <person name="Li W."/>
        </authorList>
    </citation>
    <scope>NUCLEOTIDE SEQUENCE [LARGE SCALE GENOMIC DNA]</scope>
    <source>
        <strain evidence="3">cv. Menghai</strain>
        <tissue evidence="2">Leaf</tissue>
    </source>
</reference>
<comment type="caution">
    <text evidence="2">The sequence shown here is derived from an EMBL/GenBank/DDBJ whole genome shotgun (WGS) entry which is preliminary data.</text>
</comment>
<name>A0A6G1F9L7_9ORYZ</name>
<protein>
    <submittedName>
        <fullName evidence="2">Uncharacterized protein</fullName>
    </submittedName>
</protein>
<dbReference type="Proteomes" id="UP000479710">
    <property type="component" value="Unassembled WGS sequence"/>
</dbReference>
<organism evidence="2 3">
    <name type="scientific">Oryza meyeriana var. granulata</name>
    <dbReference type="NCBI Taxonomy" id="110450"/>
    <lineage>
        <taxon>Eukaryota</taxon>
        <taxon>Viridiplantae</taxon>
        <taxon>Streptophyta</taxon>
        <taxon>Embryophyta</taxon>
        <taxon>Tracheophyta</taxon>
        <taxon>Spermatophyta</taxon>
        <taxon>Magnoliopsida</taxon>
        <taxon>Liliopsida</taxon>
        <taxon>Poales</taxon>
        <taxon>Poaceae</taxon>
        <taxon>BOP clade</taxon>
        <taxon>Oryzoideae</taxon>
        <taxon>Oryzeae</taxon>
        <taxon>Oryzinae</taxon>
        <taxon>Oryza</taxon>
        <taxon>Oryza meyeriana</taxon>
    </lineage>
</organism>
<accession>A0A6G1F9L7</accession>
<evidence type="ECO:0000256" key="1">
    <source>
        <dbReference type="SAM" id="MobiDB-lite"/>
    </source>
</evidence>
<gene>
    <name evidence="2" type="ORF">E2562_018834</name>
</gene>